<keyword evidence="1" id="KW-1133">Transmembrane helix</keyword>
<proteinExistence type="predicted"/>
<feature type="transmembrane region" description="Helical" evidence="1">
    <location>
        <begin position="93"/>
        <end position="119"/>
    </location>
</feature>
<organism evidence="2 3">
    <name type="scientific">Caerostris darwini</name>
    <dbReference type="NCBI Taxonomy" id="1538125"/>
    <lineage>
        <taxon>Eukaryota</taxon>
        <taxon>Metazoa</taxon>
        <taxon>Ecdysozoa</taxon>
        <taxon>Arthropoda</taxon>
        <taxon>Chelicerata</taxon>
        <taxon>Arachnida</taxon>
        <taxon>Araneae</taxon>
        <taxon>Araneomorphae</taxon>
        <taxon>Entelegynae</taxon>
        <taxon>Araneoidea</taxon>
        <taxon>Araneidae</taxon>
        <taxon>Caerostris</taxon>
    </lineage>
</organism>
<evidence type="ECO:0000313" key="3">
    <source>
        <dbReference type="Proteomes" id="UP001054837"/>
    </source>
</evidence>
<dbReference type="Proteomes" id="UP001054837">
    <property type="component" value="Unassembled WGS sequence"/>
</dbReference>
<reference evidence="2 3" key="1">
    <citation type="submission" date="2021-06" db="EMBL/GenBank/DDBJ databases">
        <title>Caerostris darwini draft genome.</title>
        <authorList>
            <person name="Kono N."/>
            <person name="Arakawa K."/>
        </authorList>
    </citation>
    <scope>NUCLEOTIDE SEQUENCE [LARGE SCALE GENOMIC DNA]</scope>
</reference>
<dbReference type="EMBL" id="BPLQ01015487">
    <property type="protein sequence ID" value="GIY88392.1"/>
    <property type="molecule type" value="Genomic_DNA"/>
</dbReference>
<gene>
    <name evidence="2" type="ORF">CDAR_403181</name>
</gene>
<evidence type="ECO:0000256" key="1">
    <source>
        <dbReference type="SAM" id="Phobius"/>
    </source>
</evidence>
<sequence length="178" mass="20817">MMIVAPETVIHRAEVGVEFRDDDVEARSWMLMSRRCRACSCAVSRHLWSRAIYRRKQSSIFIPNLRYNKKMFCGFEVVAEHVVLLQEHTAREFFFSFLFPSCSLLIIIHFLLTLAFYFHRWRSPDANLAPRSSHISLETMQPPILVIISLSWIWGCTDWVKHSGRWYNAGCTGMLRGC</sequence>
<keyword evidence="1" id="KW-0812">Transmembrane</keyword>
<name>A0AAV4WZX6_9ARAC</name>
<accession>A0AAV4WZX6</accession>
<comment type="caution">
    <text evidence="2">The sequence shown here is derived from an EMBL/GenBank/DDBJ whole genome shotgun (WGS) entry which is preliminary data.</text>
</comment>
<keyword evidence="3" id="KW-1185">Reference proteome</keyword>
<dbReference type="AlphaFoldDB" id="A0AAV4WZX6"/>
<evidence type="ECO:0000313" key="2">
    <source>
        <dbReference type="EMBL" id="GIY88392.1"/>
    </source>
</evidence>
<keyword evidence="1" id="KW-0472">Membrane</keyword>
<protein>
    <submittedName>
        <fullName evidence="2">Uncharacterized protein</fullName>
    </submittedName>
</protein>